<accession>A0A0C1GVJ2</accession>
<reference evidence="2 3" key="1">
    <citation type="submission" date="2014-12" db="EMBL/GenBank/DDBJ databases">
        <title>Genome sequence of Morococcus cerebrosus.</title>
        <authorList>
            <person name="Shin S.-K."/>
            <person name="Yi H."/>
        </authorList>
    </citation>
    <scope>NUCLEOTIDE SEQUENCE [LARGE SCALE GENOMIC DNA]</scope>
    <source>
        <strain evidence="2 3">CIP 81.93</strain>
    </source>
</reference>
<sequence>MQNCRCSRTDKNNGSKPDIIFYSNPPYHLKGRLKTFSDDLSR</sequence>
<evidence type="ECO:0000313" key="3">
    <source>
        <dbReference type="Proteomes" id="UP000031390"/>
    </source>
</evidence>
<comment type="caution">
    <text evidence="2">The sequence shown here is derived from an EMBL/GenBank/DDBJ whole genome shotgun (WGS) entry which is preliminary data.</text>
</comment>
<dbReference type="AlphaFoldDB" id="A0A0C1GVJ2"/>
<feature type="region of interest" description="Disordered" evidence="1">
    <location>
        <begin position="1"/>
        <end position="21"/>
    </location>
</feature>
<dbReference type="EMBL" id="JUFZ01000148">
    <property type="protein sequence ID" value="KIC05847.1"/>
    <property type="molecule type" value="Genomic_DNA"/>
</dbReference>
<proteinExistence type="predicted"/>
<dbReference type="Proteomes" id="UP000031390">
    <property type="component" value="Unassembled WGS sequence"/>
</dbReference>
<evidence type="ECO:0000313" key="2">
    <source>
        <dbReference type="EMBL" id="KIC05847.1"/>
    </source>
</evidence>
<gene>
    <name evidence="2" type="ORF">MCC93_26930</name>
</gene>
<evidence type="ECO:0000256" key="1">
    <source>
        <dbReference type="SAM" id="MobiDB-lite"/>
    </source>
</evidence>
<organism evidence="2 3">
    <name type="scientific">Morococcus cerebrosus</name>
    <dbReference type="NCBI Taxonomy" id="1056807"/>
    <lineage>
        <taxon>Bacteria</taxon>
        <taxon>Pseudomonadati</taxon>
        <taxon>Pseudomonadota</taxon>
        <taxon>Betaproteobacteria</taxon>
        <taxon>Neisseriales</taxon>
        <taxon>Neisseriaceae</taxon>
        <taxon>Morococcus</taxon>
    </lineage>
</organism>
<name>A0A0C1GVJ2_9NEIS</name>
<protein>
    <submittedName>
        <fullName evidence="2">Uncharacterized protein</fullName>
    </submittedName>
</protein>